<dbReference type="Proteomes" id="UP001642484">
    <property type="component" value="Unassembled WGS sequence"/>
</dbReference>
<feature type="transmembrane region" description="Helical" evidence="1">
    <location>
        <begin position="316"/>
        <end position="337"/>
    </location>
</feature>
<keyword evidence="1" id="KW-0812">Transmembrane</keyword>
<proteinExistence type="predicted"/>
<keyword evidence="1" id="KW-0472">Membrane</keyword>
<feature type="signal peptide" evidence="2">
    <location>
        <begin position="1"/>
        <end position="15"/>
    </location>
</feature>
<evidence type="ECO:0000313" key="3">
    <source>
        <dbReference type="EMBL" id="CAK9092531.1"/>
    </source>
</evidence>
<keyword evidence="2" id="KW-0732">Signal</keyword>
<evidence type="ECO:0008006" key="5">
    <source>
        <dbReference type="Google" id="ProtNLM"/>
    </source>
</evidence>
<keyword evidence="1" id="KW-1133">Transmembrane helix</keyword>
<feature type="transmembrane region" description="Helical" evidence="1">
    <location>
        <begin position="401"/>
        <end position="419"/>
    </location>
</feature>
<dbReference type="EMBL" id="CAXAMN010025084">
    <property type="protein sequence ID" value="CAK9092531.1"/>
    <property type="molecule type" value="Genomic_DNA"/>
</dbReference>
<gene>
    <name evidence="3" type="ORF">CCMP2556_LOCUS44299</name>
</gene>
<protein>
    <recommendedName>
        <fullName evidence="5">Transmembrane protein</fullName>
    </recommendedName>
</protein>
<reference evidence="3 4" key="1">
    <citation type="submission" date="2024-02" db="EMBL/GenBank/DDBJ databases">
        <authorList>
            <person name="Chen Y."/>
            <person name="Shah S."/>
            <person name="Dougan E. K."/>
            <person name="Thang M."/>
            <person name="Chan C."/>
        </authorList>
    </citation>
    <scope>NUCLEOTIDE SEQUENCE [LARGE SCALE GENOMIC DNA]</scope>
</reference>
<sequence>MTRLGLALLAQLALAIRKDQVEQMDVSGDSVTQVLDQLVDLTPHFTGPGVLHVAGKQFRCCKKNSEDHGIVVDASPREKEPLFSGCRGYVGLLYKSYTETKSPKCLAWTSGLPAELSTLGADVVETSTITVPKVMREAGQQVWSLSVKLIDPRVDMPLRGMQVRAMSSDSTTLFGMSEANRTGWITFTGVPFGSDLVQLRPPEGYKPAQYFYDKKKSCEDSESCFTQLAVAKDSPASTYRDLPAHSNQKGLELRRPGEVRGFGKLEASLGTFEEGSDLDSEEDGDDVEVAEARRLLKERRSALDHGKRRRNSQKRVLFYTAQGIASLGVMIAAIVLYQIILATATSLGDTCGSTVPTNDTDLKAQVLSTSSAVECSNDAFGLSACEYGDLLNVANMMYANFYVNGLQFLVCMIMIYSLGKFTHLPAEKLQFDKKNASRLMMLFGGICKQGPWLTRLLHFVQGILLFGSWLMMILGYCQGNLAYTSACTAYSEGCAYNKARNCQYYYTYCKPDATLLLGCYTQAGRAAFSGRMDIRVLSGVHCVACGILEADAANVMGTDEFYLLDDDSRGTDAWVCNEQLDGCFHTTA</sequence>
<organism evidence="3 4">
    <name type="scientific">Durusdinium trenchii</name>
    <dbReference type="NCBI Taxonomy" id="1381693"/>
    <lineage>
        <taxon>Eukaryota</taxon>
        <taxon>Sar</taxon>
        <taxon>Alveolata</taxon>
        <taxon>Dinophyceae</taxon>
        <taxon>Suessiales</taxon>
        <taxon>Symbiodiniaceae</taxon>
        <taxon>Durusdinium</taxon>
    </lineage>
</organism>
<feature type="chain" id="PRO_5045430705" description="Transmembrane protein" evidence="2">
    <location>
        <begin position="16"/>
        <end position="588"/>
    </location>
</feature>
<name>A0ABP0R030_9DINO</name>
<accession>A0ABP0R030</accession>
<evidence type="ECO:0000313" key="4">
    <source>
        <dbReference type="Proteomes" id="UP001642484"/>
    </source>
</evidence>
<feature type="transmembrane region" description="Helical" evidence="1">
    <location>
        <begin position="459"/>
        <end position="477"/>
    </location>
</feature>
<evidence type="ECO:0000256" key="2">
    <source>
        <dbReference type="SAM" id="SignalP"/>
    </source>
</evidence>
<evidence type="ECO:0000256" key="1">
    <source>
        <dbReference type="SAM" id="Phobius"/>
    </source>
</evidence>
<keyword evidence="4" id="KW-1185">Reference proteome</keyword>
<comment type="caution">
    <text evidence="3">The sequence shown here is derived from an EMBL/GenBank/DDBJ whole genome shotgun (WGS) entry which is preliminary data.</text>
</comment>